<feature type="compositionally biased region" description="Pro residues" evidence="1">
    <location>
        <begin position="130"/>
        <end position="147"/>
    </location>
</feature>
<dbReference type="GO" id="GO:0099122">
    <property type="term" value="F:RNA polymerase II C-terminal domain binding"/>
    <property type="evidence" value="ECO:0007669"/>
    <property type="project" value="InterPro"/>
</dbReference>
<evidence type="ECO:0000259" key="2">
    <source>
        <dbReference type="PROSITE" id="PS50020"/>
    </source>
</evidence>
<feature type="region of interest" description="Disordered" evidence="1">
    <location>
        <begin position="850"/>
        <end position="872"/>
    </location>
</feature>
<dbReference type="SUPFAM" id="SSF51045">
    <property type="entry name" value="WW domain"/>
    <property type="match status" value="1"/>
</dbReference>
<dbReference type="InterPro" id="IPR036020">
    <property type="entry name" value="WW_dom_sf"/>
</dbReference>
<dbReference type="Pfam" id="PF12237">
    <property type="entry name" value="PCIF1_WW"/>
    <property type="match status" value="1"/>
</dbReference>
<dbReference type="AlphaFoldDB" id="A0A226F419"/>
<name>A0A226F419_FOLCA</name>
<evidence type="ECO:0000313" key="3">
    <source>
        <dbReference type="EMBL" id="OXA64207.1"/>
    </source>
</evidence>
<dbReference type="InterPro" id="IPR022035">
    <property type="entry name" value="PCIF1_WW"/>
</dbReference>
<dbReference type="GO" id="GO:0016422">
    <property type="term" value="F:mRNA (2'-O-methyladenosine-N6-)-methyltransferase activity"/>
    <property type="evidence" value="ECO:0007669"/>
    <property type="project" value="InterPro"/>
</dbReference>
<evidence type="ECO:0000313" key="4">
    <source>
        <dbReference type="Proteomes" id="UP000198287"/>
    </source>
</evidence>
<feature type="domain" description="WW" evidence="2">
    <location>
        <begin position="251"/>
        <end position="285"/>
    </location>
</feature>
<dbReference type="CDD" id="cd00201">
    <property type="entry name" value="WW"/>
    <property type="match status" value="1"/>
</dbReference>
<feature type="compositionally biased region" description="Low complexity" evidence="1">
    <location>
        <begin position="8"/>
        <end position="25"/>
    </location>
</feature>
<dbReference type="OrthoDB" id="193787at2759"/>
<comment type="caution">
    <text evidence="3">The sequence shown here is derived from an EMBL/GenBank/DDBJ whole genome shotgun (WGS) entry which is preliminary data.</text>
</comment>
<feature type="region of interest" description="Disordered" evidence="1">
    <location>
        <begin position="1"/>
        <end position="80"/>
    </location>
</feature>
<protein>
    <submittedName>
        <fullName evidence="3">Phosphorylated CTD-interacting factor 1</fullName>
    </submittedName>
</protein>
<dbReference type="OMA" id="ANENHRS"/>
<dbReference type="GO" id="GO:0005634">
    <property type="term" value="C:nucleus"/>
    <property type="evidence" value="ECO:0007669"/>
    <property type="project" value="TreeGrafter"/>
</dbReference>
<dbReference type="InterPro" id="IPR001202">
    <property type="entry name" value="WW_dom"/>
</dbReference>
<dbReference type="Gene3D" id="2.20.70.10">
    <property type="match status" value="1"/>
</dbReference>
<evidence type="ECO:0000256" key="1">
    <source>
        <dbReference type="SAM" id="MobiDB-lite"/>
    </source>
</evidence>
<feature type="region of interest" description="Disordered" evidence="1">
    <location>
        <begin position="104"/>
        <end position="187"/>
    </location>
</feature>
<feature type="compositionally biased region" description="Low complexity" evidence="1">
    <location>
        <begin position="173"/>
        <end position="183"/>
    </location>
</feature>
<dbReference type="PROSITE" id="PS50020">
    <property type="entry name" value="WW_DOMAIN_2"/>
    <property type="match status" value="1"/>
</dbReference>
<dbReference type="SMART" id="SM00456">
    <property type="entry name" value="WW"/>
    <property type="match status" value="1"/>
</dbReference>
<accession>A0A226F419</accession>
<reference evidence="3 4" key="1">
    <citation type="submission" date="2015-12" db="EMBL/GenBank/DDBJ databases">
        <title>The genome of Folsomia candida.</title>
        <authorList>
            <person name="Faddeeva A."/>
            <person name="Derks M.F."/>
            <person name="Anvar Y."/>
            <person name="Smit S."/>
            <person name="Van Straalen N."/>
            <person name="Roelofs D."/>
        </authorList>
    </citation>
    <scope>NUCLEOTIDE SEQUENCE [LARGE SCALE GENOMIC DNA]</scope>
    <source>
        <strain evidence="3 4">VU population</strain>
        <tissue evidence="3">Whole body</tissue>
    </source>
</reference>
<feature type="compositionally biased region" description="Basic and acidic residues" evidence="1">
    <location>
        <begin position="850"/>
        <end position="867"/>
    </location>
</feature>
<dbReference type="Proteomes" id="UP000198287">
    <property type="component" value="Unassembled WGS sequence"/>
</dbReference>
<dbReference type="EMBL" id="LNIX01000001">
    <property type="protein sequence ID" value="OXA64207.1"/>
    <property type="molecule type" value="Genomic_DNA"/>
</dbReference>
<sequence length="888" mass="97864">MSSSTWEPPYASNSNPSSNNPTSAAGISPIVAHSNGPGGGGGGITQSVTEIPRASAIHQPAPTYSSSTASSPYLHHPPPYSHALPPGPVLGPYSSIPSGPPPLIHPYPPLTTASGGPNPVHYNHHGGHPPNVPPPSHHYPAPPPPYAAPIHGHPAISPTHTTTSTLAPPGGAPPLHVGQQQGVGPPPPSHHVPYNLKVGGGGQPVQKAGLPHQQQQHPGLGVGPVPQTPIGPPIGGNPFGPSGPELDLHPELVAIGWRKFWSKRESRWYFWNCNSGESLWELPSLPGRHPPPGQQQGYDVITDPLGISCNGPAHLAGVKRRSSSGEHLSGPGPIKKFILSGPWDLEISSNAYSSESVIPTYLPPHPEIELMRYQLVVKLRQCYQQSCQSREGIDAPKESMNRWFVERKMHDRRGVDPIFPSCDEADGVVSQVMFKEIMNDIPIKILKPRFTGDARKQLSKFADACKKIIETRNATAEARKLVKWKVEETFSWLRSTSGAPFEAFQERLVHLKVTCQPHVHIAAKSSVEGICKKMSLLSKQYAGNVRGAHLKLFVDPDSVKQDTKSEIGRFRCHPAVCGAYSFTDAGKLPTIEFMQQDREHVLLKFKNDVVRLTTQYLQKLEQLYRYNCVDDRKFEFFLARCYCLMKRYNGFCEDFVSPHSSQGSLPITVFESIQRNFGVSFECFASPLNSYFRQFCSAFPDTDGYFGSRGTFLDFKPVGGSFQLNPPISEDLIDSAITHVEDLLGGTKEAMSFIICVPDFVDEKQGEESENECNWLKRLENSRWKRKKITISAFEHEFRHGGQQLVSKNEVSIRSPYTTVVFWLQNDAGFDEWQPTDQKVDALIDAYRPGRERERDRQDLLAPERKNPQPADKAIAAAAIASSSMTPA</sequence>
<feature type="compositionally biased region" description="Low complexity" evidence="1">
    <location>
        <begin position="60"/>
        <end position="74"/>
    </location>
</feature>
<dbReference type="InterPro" id="IPR039881">
    <property type="entry name" value="PCIF1-like"/>
</dbReference>
<keyword evidence="4" id="KW-1185">Reference proteome</keyword>
<organism evidence="3 4">
    <name type="scientific">Folsomia candida</name>
    <name type="common">Springtail</name>
    <dbReference type="NCBI Taxonomy" id="158441"/>
    <lineage>
        <taxon>Eukaryota</taxon>
        <taxon>Metazoa</taxon>
        <taxon>Ecdysozoa</taxon>
        <taxon>Arthropoda</taxon>
        <taxon>Hexapoda</taxon>
        <taxon>Collembola</taxon>
        <taxon>Entomobryomorpha</taxon>
        <taxon>Isotomoidea</taxon>
        <taxon>Isotomidae</taxon>
        <taxon>Proisotominae</taxon>
        <taxon>Folsomia</taxon>
    </lineage>
</organism>
<dbReference type="PANTHER" id="PTHR21727:SF0">
    <property type="entry name" value="MRNA (2'-O-METHYLADENOSINE-N(6)-)-METHYLTRANSFERASE"/>
    <property type="match status" value="1"/>
</dbReference>
<dbReference type="PANTHER" id="PTHR21727">
    <property type="entry name" value="PHOSPHORYLATED CTD INTERACTING FACTOR 1"/>
    <property type="match status" value="1"/>
</dbReference>
<proteinExistence type="predicted"/>
<gene>
    <name evidence="3" type="ORF">Fcan01_01772</name>
</gene>